<dbReference type="EMBL" id="JBHMQV010000009">
    <property type="protein sequence ID" value="MFC0848481.1"/>
    <property type="molecule type" value="Genomic_DNA"/>
</dbReference>
<evidence type="ECO:0000256" key="1">
    <source>
        <dbReference type="SAM" id="MobiDB-lite"/>
    </source>
</evidence>
<gene>
    <name evidence="4" type="ORF">ACFH04_32945</name>
</gene>
<sequence>MRTARLLTGSALAAALLGLGGAPAYANDFGGAGLEVWPSSAAPGTTVTVNTSACGHDGHATGDARAVGDGEFPLTASTRKDVLAGQFTVPHTAKPGTFELTVTCDNGKSARGDLTIAGGGEHSGWDRGDRHDPGKHEPGGHEEPRGHVKTGLGGATTTSNRTEIAAGAAVLAVTAVTGGLLLRRRARGPQDRG</sequence>
<proteinExistence type="predicted"/>
<comment type="caution">
    <text evidence="4">The sequence shown here is derived from an EMBL/GenBank/DDBJ whole genome shotgun (WGS) entry which is preliminary data.</text>
</comment>
<name>A0ABV6TRR6_9ACTN</name>
<accession>A0ABV6TRR6</accession>
<dbReference type="RefSeq" id="WP_394322996.1">
    <property type="nucleotide sequence ID" value="NZ_JBHMQV010000009.1"/>
</dbReference>
<feature type="signal peptide" evidence="3">
    <location>
        <begin position="1"/>
        <end position="26"/>
    </location>
</feature>
<feature type="compositionally biased region" description="Basic and acidic residues" evidence="1">
    <location>
        <begin position="123"/>
        <end position="146"/>
    </location>
</feature>
<keyword evidence="3" id="KW-0732">Signal</keyword>
<protein>
    <recommendedName>
        <fullName evidence="6">Sortase</fullName>
    </recommendedName>
</protein>
<dbReference type="Proteomes" id="UP001589887">
    <property type="component" value="Unassembled WGS sequence"/>
</dbReference>
<feature type="region of interest" description="Disordered" evidence="1">
    <location>
        <begin position="115"/>
        <end position="157"/>
    </location>
</feature>
<keyword evidence="2" id="KW-0472">Membrane</keyword>
<organism evidence="4 5">
    <name type="scientific">Streptomyces noboritoensis</name>
    <dbReference type="NCBI Taxonomy" id="67337"/>
    <lineage>
        <taxon>Bacteria</taxon>
        <taxon>Bacillati</taxon>
        <taxon>Actinomycetota</taxon>
        <taxon>Actinomycetes</taxon>
        <taxon>Kitasatosporales</taxon>
        <taxon>Streptomycetaceae</taxon>
        <taxon>Streptomyces</taxon>
    </lineage>
</organism>
<feature type="chain" id="PRO_5047027488" description="Sortase" evidence="3">
    <location>
        <begin position="27"/>
        <end position="193"/>
    </location>
</feature>
<reference evidence="4 5" key="1">
    <citation type="submission" date="2024-09" db="EMBL/GenBank/DDBJ databases">
        <authorList>
            <person name="Sun Q."/>
            <person name="Mori K."/>
        </authorList>
    </citation>
    <scope>NUCLEOTIDE SEQUENCE [LARGE SCALE GENOMIC DNA]</scope>
    <source>
        <strain evidence="4 5">JCM 4557</strain>
    </source>
</reference>
<feature type="transmembrane region" description="Helical" evidence="2">
    <location>
        <begin position="164"/>
        <end position="182"/>
    </location>
</feature>
<keyword evidence="2" id="KW-0812">Transmembrane</keyword>
<keyword evidence="2" id="KW-1133">Transmembrane helix</keyword>
<keyword evidence="5" id="KW-1185">Reference proteome</keyword>
<evidence type="ECO:0000313" key="4">
    <source>
        <dbReference type="EMBL" id="MFC0848481.1"/>
    </source>
</evidence>
<evidence type="ECO:0008006" key="6">
    <source>
        <dbReference type="Google" id="ProtNLM"/>
    </source>
</evidence>
<evidence type="ECO:0000256" key="2">
    <source>
        <dbReference type="SAM" id="Phobius"/>
    </source>
</evidence>
<evidence type="ECO:0000313" key="5">
    <source>
        <dbReference type="Proteomes" id="UP001589887"/>
    </source>
</evidence>
<evidence type="ECO:0000256" key="3">
    <source>
        <dbReference type="SAM" id="SignalP"/>
    </source>
</evidence>